<dbReference type="Proteomes" id="UP001465976">
    <property type="component" value="Unassembled WGS sequence"/>
</dbReference>
<feature type="non-terminal residue" evidence="1">
    <location>
        <position position="1"/>
    </location>
</feature>
<evidence type="ECO:0000313" key="2">
    <source>
        <dbReference type="Proteomes" id="UP001465976"/>
    </source>
</evidence>
<reference evidence="1 2" key="1">
    <citation type="submission" date="2024-02" db="EMBL/GenBank/DDBJ databases">
        <title>A draft genome for the cacao thread blight pathogen Marasmius crinis-equi.</title>
        <authorList>
            <person name="Cohen S.P."/>
            <person name="Baruah I.K."/>
            <person name="Amoako-Attah I."/>
            <person name="Bukari Y."/>
            <person name="Meinhardt L.W."/>
            <person name="Bailey B.A."/>
        </authorList>
    </citation>
    <scope>NUCLEOTIDE SEQUENCE [LARGE SCALE GENOMIC DNA]</scope>
    <source>
        <strain evidence="1 2">GH-76</strain>
    </source>
</reference>
<comment type="caution">
    <text evidence="1">The sequence shown here is derived from an EMBL/GenBank/DDBJ whole genome shotgun (WGS) entry which is preliminary data.</text>
</comment>
<dbReference type="EMBL" id="JBAHYK010001127">
    <property type="protein sequence ID" value="KAL0569398.1"/>
    <property type="molecule type" value="Genomic_DNA"/>
</dbReference>
<proteinExistence type="predicted"/>
<sequence>RSLLLMSRDHPIHLLLPRRRLLVSVTQAWSMVPNFPRTMFPGMTKLLPNPGVT</sequence>
<gene>
    <name evidence="1" type="ORF">V5O48_012563</name>
</gene>
<feature type="non-terminal residue" evidence="1">
    <location>
        <position position="53"/>
    </location>
</feature>
<name>A0ABR3F2Q3_9AGAR</name>
<accession>A0ABR3F2Q3</accession>
<evidence type="ECO:0000313" key="1">
    <source>
        <dbReference type="EMBL" id="KAL0569398.1"/>
    </source>
</evidence>
<keyword evidence="2" id="KW-1185">Reference proteome</keyword>
<organism evidence="1 2">
    <name type="scientific">Marasmius crinis-equi</name>
    <dbReference type="NCBI Taxonomy" id="585013"/>
    <lineage>
        <taxon>Eukaryota</taxon>
        <taxon>Fungi</taxon>
        <taxon>Dikarya</taxon>
        <taxon>Basidiomycota</taxon>
        <taxon>Agaricomycotina</taxon>
        <taxon>Agaricomycetes</taxon>
        <taxon>Agaricomycetidae</taxon>
        <taxon>Agaricales</taxon>
        <taxon>Marasmiineae</taxon>
        <taxon>Marasmiaceae</taxon>
        <taxon>Marasmius</taxon>
    </lineage>
</organism>
<protein>
    <submittedName>
        <fullName evidence="1">Uncharacterized protein</fullName>
    </submittedName>
</protein>